<dbReference type="EMBL" id="JAYXHS010000001">
    <property type="protein sequence ID" value="MEC5384183.1"/>
    <property type="molecule type" value="Genomic_DNA"/>
</dbReference>
<evidence type="ECO:0000313" key="3">
    <source>
        <dbReference type="Proteomes" id="UP001331561"/>
    </source>
</evidence>
<feature type="transmembrane region" description="Helical" evidence="1">
    <location>
        <begin position="34"/>
        <end position="51"/>
    </location>
</feature>
<comment type="caution">
    <text evidence="2">The sequence shown here is derived from an EMBL/GenBank/DDBJ whole genome shotgun (WGS) entry which is preliminary data.</text>
</comment>
<feature type="transmembrane region" description="Helical" evidence="1">
    <location>
        <begin position="135"/>
        <end position="155"/>
    </location>
</feature>
<feature type="transmembrane region" description="Helical" evidence="1">
    <location>
        <begin position="95"/>
        <end position="114"/>
    </location>
</feature>
<protein>
    <recommendedName>
        <fullName evidence="4">Intracellular septation protein A</fullName>
    </recommendedName>
</protein>
<accession>A0ABU6JXA2</accession>
<keyword evidence="3" id="KW-1185">Reference proteome</keyword>
<dbReference type="RefSeq" id="WP_327597166.1">
    <property type="nucleotide sequence ID" value="NZ_JAYXHS010000001.1"/>
</dbReference>
<keyword evidence="1" id="KW-0472">Membrane</keyword>
<feature type="transmembrane region" description="Helical" evidence="1">
    <location>
        <begin position="58"/>
        <end position="75"/>
    </location>
</feature>
<evidence type="ECO:0000256" key="1">
    <source>
        <dbReference type="SAM" id="Phobius"/>
    </source>
</evidence>
<keyword evidence="1" id="KW-1133">Transmembrane helix</keyword>
<evidence type="ECO:0008006" key="4">
    <source>
        <dbReference type="Google" id="ProtNLM"/>
    </source>
</evidence>
<dbReference type="Proteomes" id="UP001331561">
    <property type="component" value="Unassembled WGS sequence"/>
</dbReference>
<reference evidence="2 3" key="1">
    <citation type="submission" date="2024-01" db="EMBL/GenBank/DDBJ databases">
        <title>Uliginosibacterium soil sp. nov.</title>
        <authorList>
            <person name="Lv Y."/>
        </authorList>
    </citation>
    <scope>NUCLEOTIDE SEQUENCE [LARGE SCALE GENOMIC DNA]</scope>
    <source>
        <strain evidence="2 3">H3</strain>
    </source>
</reference>
<evidence type="ECO:0000313" key="2">
    <source>
        <dbReference type="EMBL" id="MEC5384183.1"/>
    </source>
</evidence>
<feature type="transmembrane region" description="Helical" evidence="1">
    <location>
        <begin position="161"/>
        <end position="184"/>
    </location>
</feature>
<proteinExistence type="predicted"/>
<gene>
    <name evidence="2" type="ORF">VVD49_00540</name>
</gene>
<name>A0ABU6JXA2_9RHOO</name>
<organism evidence="2 3">
    <name type="scientific">Uliginosibacterium silvisoli</name>
    <dbReference type="NCBI Taxonomy" id="3114758"/>
    <lineage>
        <taxon>Bacteria</taxon>
        <taxon>Pseudomonadati</taxon>
        <taxon>Pseudomonadota</taxon>
        <taxon>Betaproteobacteria</taxon>
        <taxon>Rhodocyclales</taxon>
        <taxon>Zoogloeaceae</taxon>
        <taxon>Uliginosibacterium</taxon>
    </lineage>
</organism>
<sequence length="212" mass="23844">MARTALRIALFGAFGIVYLWMAHEAATAAQPTSLVVITGFLPLSMMLAVWGWQTRARWLVLLALASVFALLYVFTPQLIHKIVWVYFLQDLSCNLFAACIFGSTLLPGKEALCTRLARMARSFMTPRVERYTRQITWAWTIFFGFCVVLSAALFLSGHIEAWSWFANVLNLPLIGAMFVVEFFTRMLVIPKAERSGISETIRSVAAYGDRST</sequence>
<keyword evidence="1" id="KW-0812">Transmembrane</keyword>